<evidence type="ECO:0000313" key="3">
    <source>
        <dbReference type="EMBL" id="TXK07015.1"/>
    </source>
</evidence>
<dbReference type="RefSeq" id="WP_119638898.1">
    <property type="nucleotide sequence ID" value="NZ_QXFJ01000009.1"/>
</dbReference>
<dbReference type="PANTHER" id="PTHR48079:SF6">
    <property type="entry name" value="NAD(P)-BINDING DOMAIN-CONTAINING PROTEIN-RELATED"/>
    <property type="match status" value="1"/>
</dbReference>
<dbReference type="EMBL" id="QXFJ01000009">
    <property type="protein sequence ID" value="RIV73202.1"/>
    <property type="molecule type" value="Genomic_DNA"/>
</dbReference>
<accession>A0A418NAD4</accession>
<comment type="caution">
    <text evidence="2">The sequence shown here is derived from an EMBL/GenBank/DDBJ whole genome shotgun (WGS) entry which is preliminary data.</text>
</comment>
<dbReference type="Proteomes" id="UP000284189">
    <property type="component" value="Unassembled WGS sequence"/>
</dbReference>
<protein>
    <submittedName>
        <fullName evidence="2">SDR family oxidoreductase</fullName>
    </submittedName>
</protein>
<dbReference type="PANTHER" id="PTHR48079">
    <property type="entry name" value="PROTEIN YEEZ"/>
    <property type="match status" value="1"/>
</dbReference>
<dbReference type="Pfam" id="PF13460">
    <property type="entry name" value="NAD_binding_10"/>
    <property type="match status" value="1"/>
</dbReference>
<organism evidence="2 4">
    <name type="scientific">Flagellimonas aequoris</name>
    <dbReference type="NCBI Taxonomy" id="2306997"/>
    <lineage>
        <taxon>Bacteria</taxon>
        <taxon>Pseudomonadati</taxon>
        <taxon>Bacteroidota</taxon>
        <taxon>Flavobacteriia</taxon>
        <taxon>Flavobacteriales</taxon>
        <taxon>Flavobacteriaceae</taxon>
        <taxon>Flagellimonas</taxon>
    </lineage>
</organism>
<feature type="domain" description="NAD(P)-binding" evidence="1">
    <location>
        <begin position="11"/>
        <end position="181"/>
    </location>
</feature>
<reference evidence="3 5" key="2">
    <citation type="submission" date="2019-07" db="EMBL/GenBank/DDBJ databases">
        <title>Draft genome of two Muricauda strains isolated from deep sea.</title>
        <authorList>
            <person name="Sun C."/>
        </authorList>
    </citation>
    <scope>NUCLEOTIDE SEQUENCE [LARGE SCALE GENOMIC DNA]</scope>
    <source>
        <strain evidence="3 5">NH166</strain>
    </source>
</reference>
<dbReference type="InterPro" id="IPR036291">
    <property type="entry name" value="NAD(P)-bd_dom_sf"/>
</dbReference>
<evidence type="ECO:0000259" key="1">
    <source>
        <dbReference type="Pfam" id="PF13460"/>
    </source>
</evidence>
<evidence type="ECO:0000313" key="4">
    <source>
        <dbReference type="Proteomes" id="UP000284189"/>
    </source>
</evidence>
<dbReference type="AlphaFoldDB" id="A0A418NAD4"/>
<dbReference type="CDD" id="cd05266">
    <property type="entry name" value="SDR_a4"/>
    <property type="match status" value="1"/>
</dbReference>
<dbReference type="Proteomes" id="UP000321528">
    <property type="component" value="Unassembled WGS sequence"/>
</dbReference>
<evidence type="ECO:0000313" key="5">
    <source>
        <dbReference type="Proteomes" id="UP000321528"/>
    </source>
</evidence>
<name>A0A418NAD4_9FLAO</name>
<evidence type="ECO:0000313" key="2">
    <source>
        <dbReference type="EMBL" id="RIV73202.1"/>
    </source>
</evidence>
<dbReference type="EMBL" id="VNWL01000008">
    <property type="protein sequence ID" value="TXK07015.1"/>
    <property type="molecule type" value="Genomic_DNA"/>
</dbReference>
<sequence length="272" mass="29899">MSNRIGVLGCGWLGLPLAQRLVEKGLEVHGTTTSSDKLEALQNLGIVPYHISLSKNGIDGDIETFLSQIDILVINVPPKLRQGNAESFIEKMKQLQAQIKKSPVSKILFVSSTAVYGDEDGDVTEATPPNPVTESGKQLLASEQLFRNDSSRLTTILRFGGLIGPNRHPIKQLSGKKDLKNGHHPINLIHLDDCIHMIGTIINEGYWGQIFNGVYPLHPSKKDYYSAEAVKRGVAPPEYLDLPVHDTGKRVKSENFLQKGHQFTTSIISSST</sequence>
<dbReference type="InterPro" id="IPR051783">
    <property type="entry name" value="NAD(P)-dependent_oxidoreduct"/>
</dbReference>
<dbReference type="Gene3D" id="3.40.50.720">
    <property type="entry name" value="NAD(P)-binding Rossmann-like Domain"/>
    <property type="match status" value="1"/>
</dbReference>
<gene>
    <name evidence="2" type="ORF">D2U88_03415</name>
    <name evidence="3" type="ORF">FQ019_03395</name>
</gene>
<dbReference type="OrthoDB" id="751203at2"/>
<proteinExistence type="predicted"/>
<dbReference type="SUPFAM" id="SSF51735">
    <property type="entry name" value="NAD(P)-binding Rossmann-fold domains"/>
    <property type="match status" value="1"/>
</dbReference>
<dbReference type="InterPro" id="IPR016040">
    <property type="entry name" value="NAD(P)-bd_dom"/>
</dbReference>
<dbReference type="GO" id="GO:0005737">
    <property type="term" value="C:cytoplasm"/>
    <property type="evidence" value="ECO:0007669"/>
    <property type="project" value="TreeGrafter"/>
</dbReference>
<reference evidence="2 4" key="1">
    <citation type="submission" date="2018-08" db="EMBL/GenBank/DDBJ databases">
        <title>Proposal of Muricauda 72 sp.nov. and Muricauda NH166 sp.nov., isolated from seawater.</title>
        <authorList>
            <person name="Cheng H."/>
            <person name="Wu Y.-H."/>
            <person name="Guo L.-L."/>
            <person name="Xu X.-W."/>
        </authorList>
    </citation>
    <scope>NUCLEOTIDE SEQUENCE [LARGE SCALE GENOMIC DNA]</scope>
    <source>
        <strain evidence="2 4">NH166</strain>
    </source>
</reference>
<keyword evidence="5" id="KW-1185">Reference proteome</keyword>
<dbReference type="GO" id="GO:0004029">
    <property type="term" value="F:aldehyde dehydrogenase (NAD+) activity"/>
    <property type="evidence" value="ECO:0007669"/>
    <property type="project" value="TreeGrafter"/>
</dbReference>